<dbReference type="AlphaFoldDB" id="A0A9P6AMW1"/>
<comment type="caution">
    <text evidence="1">The sequence shown here is derived from an EMBL/GenBank/DDBJ whole genome shotgun (WGS) entry which is preliminary data.</text>
</comment>
<organism evidence="1 2">
    <name type="scientific">Hydnum rufescens UP504</name>
    <dbReference type="NCBI Taxonomy" id="1448309"/>
    <lineage>
        <taxon>Eukaryota</taxon>
        <taxon>Fungi</taxon>
        <taxon>Dikarya</taxon>
        <taxon>Basidiomycota</taxon>
        <taxon>Agaricomycotina</taxon>
        <taxon>Agaricomycetes</taxon>
        <taxon>Cantharellales</taxon>
        <taxon>Hydnaceae</taxon>
        <taxon>Hydnum</taxon>
    </lineage>
</organism>
<sequence length="101" mass="11307">MRSKKVFRVPRGGGTYVPGFDHVHPLAWKTGTLKTQNLSATNYGQFYQGHINWIQEWRKKPVRSEEWKDVSKDLGSAAAVACGHAPDATDLASQFVVFDTD</sequence>
<reference evidence="1" key="1">
    <citation type="journal article" date="2020" name="Nat. Commun.">
        <title>Large-scale genome sequencing of mycorrhizal fungi provides insights into the early evolution of symbiotic traits.</title>
        <authorList>
            <person name="Miyauchi S."/>
            <person name="Kiss E."/>
            <person name="Kuo A."/>
            <person name="Drula E."/>
            <person name="Kohler A."/>
            <person name="Sanchez-Garcia M."/>
            <person name="Morin E."/>
            <person name="Andreopoulos B."/>
            <person name="Barry K.W."/>
            <person name="Bonito G."/>
            <person name="Buee M."/>
            <person name="Carver A."/>
            <person name="Chen C."/>
            <person name="Cichocki N."/>
            <person name="Clum A."/>
            <person name="Culley D."/>
            <person name="Crous P.W."/>
            <person name="Fauchery L."/>
            <person name="Girlanda M."/>
            <person name="Hayes R.D."/>
            <person name="Keri Z."/>
            <person name="LaButti K."/>
            <person name="Lipzen A."/>
            <person name="Lombard V."/>
            <person name="Magnuson J."/>
            <person name="Maillard F."/>
            <person name="Murat C."/>
            <person name="Nolan M."/>
            <person name="Ohm R.A."/>
            <person name="Pangilinan J."/>
            <person name="Pereira M.F."/>
            <person name="Perotto S."/>
            <person name="Peter M."/>
            <person name="Pfister S."/>
            <person name="Riley R."/>
            <person name="Sitrit Y."/>
            <person name="Stielow J.B."/>
            <person name="Szollosi G."/>
            <person name="Zifcakova L."/>
            <person name="Stursova M."/>
            <person name="Spatafora J.W."/>
            <person name="Tedersoo L."/>
            <person name="Vaario L.M."/>
            <person name="Yamada A."/>
            <person name="Yan M."/>
            <person name="Wang P."/>
            <person name="Xu J."/>
            <person name="Bruns T."/>
            <person name="Baldrian P."/>
            <person name="Vilgalys R."/>
            <person name="Dunand C."/>
            <person name="Henrissat B."/>
            <person name="Grigoriev I.V."/>
            <person name="Hibbett D."/>
            <person name="Nagy L.G."/>
            <person name="Martin F.M."/>
        </authorList>
    </citation>
    <scope>NUCLEOTIDE SEQUENCE</scope>
    <source>
        <strain evidence="1">UP504</strain>
    </source>
</reference>
<gene>
    <name evidence="1" type="ORF">BS47DRAFT_230198</name>
</gene>
<dbReference type="EMBL" id="MU129058">
    <property type="protein sequence ID" value="KAF9508472.1"/>
    <property type="molecule type" value="Genomic_DNA"/>
</dbReference>
<evidence type="ECO:0000313" key="2">
    <source>
        <dbReference type="Proteomes" id="UP000886523"/>
    </source>
</evidence>
<name>A0A9P6AMW1_9AGAM</name>
<accession>A0A9P6AMW1</accession>
<evidence type="ECO:0000313" key="1">
    <source>
        <dbReference type="EMBL" id="KAF9508472.1"/>
    </source>
</evidence>
<protein>
    <submittedName>
        <fullName evidence="1">Uncharacterized protein</fullName>
    </submittedName>
</protein>
<dbReference type="Proteomes" id="UP000886523">
    <property type="component" value="Unassembled WGS sequence"/>
</dbReference>
<keyword evidence="2" id="KW-1185">Reference proteome</keyword>
<proteinExistence type="predicted"/>